<dbReference type="InterPro" id="IPR039421">
    <property type="entry name" value="Type_1_exporter"/>
</dbReference>
<evidence type="ECO:0000256" key="2">
    <source>
        <dbReference type="ARBA" id="ARBA00022692"/>
    </source>
</evidence>
<evidence type="ECO:0000256" key="3">
    <source>
        <dbReference type="ARBA" id="ARBA00022989"/>
    </source>
</evidence>
<dbReference type="OrthoDB" id="9760920at2"/>
<feature type="transmembrane region" description="Helical" evidence="5">
    <location>
        <begin position="72"/>
        <end position="94"/>
    </location>
</feature>
<name>A0A1Y5TI14_9PROT</name>
<keyword evidence="7" id="KW-0547">Nucleotide-binding</keyword>
<dbReference type="GO" id="GO:0016787">
    <property type="term" value="F:hydrolase activity"/>
    <property type="evidence" value="ECO:0007669"/>
    <property type="project" value="UniProtKB-KW"/>
</dbReference>
<proteinExistence type="predicted"/>
<dbReference type="AlphaFoldDB" id="A0A1Y5TI14"/>
<dbReference type="GO" id="GO:0005886">
    <property type="term" value="C:plasma membrane"/>
    <property type="evidence" value="ECO:0007669"/>
    <property type="project" value="UniProtKB-SubCell"/>
</dbReference>
<evidence type="ECO:0000313" key="7">
    <source>
        <dbReference type="EMBL" id="SLN62544.1"/>
    </source>
</evidence>
<dbReference type="GO" id="GO:0005524">
    <property type="term" value="F:ATP binding"/>
    <property type="evidence" value="ECO:0007669"/>
    <property type="project" value="UniProtKB-KW"/>
</dbReference>
<dbReference type="InterPro" id="IPR036640">
    <property type="entry name" value="ABC1_TM_sf"/>
</dbReference>
<dbReference type="SUPFAM" id="SSF90123">
    <property type="entry name" value="ABC transporter transmembrane region"/>
    <property type="match status" value="1"/>
</dbReference>
<dbReference type="PANTHER" id="PTHR43394:SF1">
    <property type="entry name" value="ATP-BINDING CASSETTE SUB-FAMILY B MEMBER 10, MITOCHONDRIAL"/>
    <property type="match status" value="1"/>
</dbReference>
<keyword evidence="8" id="KW-1185">Reference proteome</keyword>
<dbReference type="RefSeq" id="WP_085884105.1">
    <property type="nucleotide sequence ID" value="NZ_FWFR01000002.1"/>
</dbReference>
<evidence type="ECO:0000256" key="1">
    <source>
        <dbReference type="ARBA" id="ARBA00004651"/>
    </source>
</evidence>
<reference evidence="7 8" key="1">
    <citation type="submission" date="2017-03" db="EMBL/GenBank/DDBJ databases">
        <authorList>
            <person name="Afonso C.L."/>
            <person name="Miller P.J."/>
            <person name="Scott M.A."/>
            <person name="Spackman E."/>
            <person name="Goraichik I."/>
            <person name="Dimitrov K.M."/>
            <person name="Suarez D.L."/>
            <person name="Swayne D.E."/>
        </authorList>
    </citation>
    <scope>NUCLEOTIDE SEQUENCE [LARGE SCALE GENOMIC DNA]</scope>
    <source>
        <strain evidence="7 8">CECT 7691</strain>
    </source>
</reference>
<comment type="subcellular location">
    <subcellularLocation>
        <location evidence="1">Cell membrane</location>
        <topology evidence="1">Multi-pass membrane protein</topology>
    </subcellularLocation>
</comment>
<dbReference type="InterPro" id="IPR011527">
    <property type="entry name" value="ABC1_TM_dom"/>
</dbReference>
<protein>
    <submittedName>
        <fullName evidence="7">Putative multidrug export ATP-binding/permease protein</fullName>
        <ecNumber evidence="7">3.6.3.-</ecNumber>
    </submittedName>
</protein>
<feature type="transmembrane region" description="Helical" evidence="5">
    <location>
        <begin position="176"/>
        <end position="197"/>
    </location>
</feature>
<dbReference type="Gene3D" id="1.20.1560.10">
    <property type="entry name" value="ABC transporter type 1, transmembrane domain"/>
    <property type="match status" value="1"/>
</dbReference>
<evidence type="ECO:0000313" key="8">
    <source>
        <dbReference type="Proteomes" id="UP000193200"/>
    </source>
</evidence>
<dbReference type="EMBL" id="FWFR01000002">
    <property type="protein sequence ID" value="SLN62544.1"/>
    <property type="molecule type" value="Genomic_DNA"/>
</dbReference>
<accession>A0A1Y5TI14</accession>
<feature type="transmembrane region" description="Helical" evidence="5">
    <location>
        <begin position="35"/>
        <end position="52"/>
    </location>
</feature>
<evidence type="ECO:0000256" key="4">
    <source>
        <dbReference type="ARBA" id="ARBA00023136"/>
    </source>
</evidence>
<keyword evidence="3 5" id="KW-1133">Transmembrane helix</keyword>
<evidence type="ECO:0000259" key="6">
    <source>
        <dbReference type="PROSITE" id="PS50929"/>
    </source>
</evidence>
<dbReference type="Pfam" id="PF00664">
    <property type="entry name" value="ABC_membrane"/>
    <property type="match status" value="1"/>
</dbReference>
<feature type="domain" description="ABC transmembrane type-1" evidence="6">
    <location>
        <begin position="37"/>
        <end position="310"/>
    </location>
</feature>
<keyword evidence="7" id="KW-0067">ATP-binding</keyword>
<evidence type="ECO:0000256" key="5">
    <source>
        <dbReference type="SAM" id="Phobius"/>
    </source>
</evidence>
<dbReference type="InParanoid" id="A0A1Y5TI14"/>
<dbReference type="EC" id="3.6.3.-" evidence="7"/>
<sequence>MFGWIRLKPKSIERTGDDRPVRSLFRFVWRMTGQHQVLVSLVALAVASLSMAPLELQRRIINNAVEDRDATLLIELGAIYLAVVAVQGAIKFGLRIYQGWLSESATAYCRNHLARIHAERDRDDENNGQGRAVSVITTEIDKLAGFVGEGISQPVVNLGMFVAITGYMLVVDPLVAALSFAFLVPQLILVPFVQSWLNRLIEERLKLIRGLSDTITGAEEDGGSLTGDGFRTVVHEVYRNRIKIVALKSVLKAAVNLMNNLAPLSVLLVGGYLAIQGETTIGIVVAFMSGFDRLADPMRELLNFYRIAAQADVQHRMITRWM</sequence>
<keyword evidence="2 5" id="KW-0812">Transmembrane</keyword>
<organism evidence="7 8">
    <name type="scientific">Oceanibacterium hippocampi</name>
    <dbReference type="NCBI Taxonomy" id="745714"/>
    <lineage>
        <taxon>Bacteria</taxon>
        <taxon>Pseudomonadati</taxon>
        <taxon>Pseudomonadota</taxon>
        <taxon>Alphaproteobacteria</taxon>
        <taxon>Sneathiellales</taxon>
        <taxon>Sneathiellaceae</taxon>
        <taxon>Oceanibacterium</taxon>
    </lineage>
</organism>
<dbReference type="PANTHER" id="PTHR43394">
    <property type="entry name" value="ATP-DEPENDENT PERMEASE MDL1, MITOCHONDRIAL"/>
    <property type="match status" value="1"/>
</dbReference>
<dbReference type="PROSITE" id="PS50929">
    <property type="entry name" value="ABC_TM1F"/>
    <property type="match status" value="1"/>
</dbReference>
<dbReference type="Proteomes" id="UP000193200">
    <property type="component" value="Unassembled WGS sequence"/>
</dbReference>
<keyword evidence="4 5" id="KW-0472">Membrane</keyword>
<dbReference type="GO" id="GO:0015421">
    <property type="term" value="F:ABC-type oligopeptide transporter activity"/>
    <property type="evidence" value="ECO:0007669"/>
    <property type="project" value="TreeGrafter"/>
</dbReference>
<gene>
    <name evidence="7" type="ORF">OCH7691_02773</name>
</gene>
<keyword evidence="7" id="KW-0378">Hydrolase</keyword>
<dbReference type="CDD" id="cd07346">
    <property type="entry name" value="ABC_6TM_exporters"/>
    <property type="match status" value="1"/>
</dbReference>
<feature type="transmembrane region" description="Helical" evidence="5">
    <location>
        <begin position="151"/>
        <end position="170"/>
    </location>
</feature>